<name>A0A0W0F4Y5_MONRR</name>
<feature type="region of interest" description="Disordered" evidence="1">
    <location>
        <begin position="617"/>
        <end position="662"/>
    </location>
</feature>
<feature type="compositionally biased region" description="Low complexity" evidence="1">
    <location>
        <begin position="268"/>
        <end position="279"/>
    </location>
</feature>
<dbReference type="GO" id="GO:0005783">
    <property type="term" value="C:endoplasmic reticulum"/>
    <property type="evidence" value="ECO:0007669"/>
    <property type="project" value="TreeGrafter"/>
</dbReference>
<feature type="region of interest" description="Disordered" evidence="1">
    <location>
        <begin position="25"/>
        <end position="66"/>
    </location>
</feature>
<feature type="compositionally biased region" description="Polar residues" evidence="1">
    <location>
        <begin position="109"/>
        <end position="134"/>
    </location>
</feature>
<dbReference type="GO" id="GO:0030968">
    <property type="term" value="P:endoplasmic reticulum unfolded protein response"/>
    <property type="evidence" value="ECO:0007669"/>
    <property type="project" value="TreeGrafter"/>
</dbReference>
<proteinExistence type="predicted"/>
<feature type="compositionally biased region" description="Low complexity" evidence="1">
    <location>
        <begin position="26"/>
        <end position="40"/>
    </location>
</feature>
<feature type="compositionally biased region" description="Low complexity" evidence="1">
    <location>
        <begin position="365"/>
        <end position="375"/>
    </location>
</feature>
<reference evidence="2 3" key="1">
    <citation type="submission" date="2015-12" db="EMBL/GenBank/DDBJ databases">
        <title>Draft genome sequence of Moniliophthora roreri, the causal agent of frosty pod rot of cacao.</title>
        <authorList>
            <person name="Aime M.C."/>
            <person name="Diaz-Valderrama J.R."/>
            <person name="Kijpornyongpan T."/>
            <person name="Phillips-Mora W."/>
        </authorList>
    </citation>
    <scope>NUCLEOTIDE SEQUENCE [LARGE SCALE GENOMIC DNA]</scope>
    <source>
        <strain evidence="2 3">MCA 2952</strain>
    </source>
</reference>
<dbReference type="PANTHER" id="PTHR38406">
    <property type="entry name" value="TRANSCRIPTIONAL REPRESSOR OPI1"/>
    <property type="match status" value="1"/>
</dbReference>
<feature type="compositionally biased region" description="Low complexity" evidence="1">
    <location>
        <begin position="409"/>
        <end position="432"/>
    </location>
</feature>
<evidence type="ECO:0008006" key="4">
    <source>
        <dbReference type="Google" id="ProtNLM"/>
    </source>
</evidence>
<comment type="caution">
    <text evidence="2">The sequence shown here is derived from an EMBL/GenBank/DDBJ whole genome shotgun (WGS) entry which is preliminary data.</text>
</comment>
<dbReference type="GO" id="GO:0008654">
    <property type="term" value="P:phospholipid biosynthetic process"/>
    <property type="evidence" value="ECO:0007669"/>
    <property type="project" value="TreeGrafter"/>
</dbReference>
<dbReference type="Proteomes" id="UP000054988">
    <property type="component" value="Unassembled WGS sequence"/>
</dbReference>
<evidence type="ECO:0000313" key="2">
    <source>
        <dbReference type="EMBL" id="KTB31374.1"/>
    </source>
</evidence>
<dbReference type="InterPro" id="IPR013927">
    <property type="entry name" value="TF_Opi1_Ccg-8"/>
</dbReference>
<feature type="region of interest" description="Disordered" evidence="1">
    <location>
        <begin position="356"/>
        <end position="451"/>
    </location>
</feature>
<feature type="region of interest" description="Disordered" evidence="1">
    <location>
        <begin position="506"/>
        <end position="601"/>
    </location>
</feature>
<protein>
    <recommendedName>
        <fullName evidence="4">Opi1-domain-containing protein</fullName>
    </recommendedName>
</protein>
<dbReference type="GO" id="GO:0005634">
    <property type="term" value="C:nucleus"/>
    <property type="evidence" value="ECO:0007669"/>
    <property type="project" value="TreeGrafter"/>
</dbReference>
<dbReference type="AlphaFoldDB" id="A0A0W0F4Y5"/>
<organism evidence="2 3">
    <name type="scientific">Moniliophthora roreri</name>
    <name type="common">Frosty pod rot fungus</name>
    <name type="synonym">Monilia roreri</name>
    <dbReference type="NCBI Taxonomy" id="221103"/>
    <lineage>
        <taxon>Eukaryota</taxon>
        <taxon>Fungi</taxon>
        <taxon>Dikarya</taxon>
        <taxon>Basidiomycota</taxon>
        <taxon>Agaricomycotina</taxon>
        <taxon>Agaricomycetes</taxon>
        <taxon>Agaricomycetidae</taxon>
        <taxon>Agaricales</taxon>
        <taxon>Marasmiineae</taxon>
        <taxon>Marasmiaceae</taxon>
        <taxon>Moniliophthora</taxon>
    </lineage>
</organism>
<feature type="compositionally biased region" description="Basic and acidic residues" evidence="1">
    <location>
        <begin position="93"/>
        <end position="103"/>
    </location>
</feature>
<dbReference type="PANTHER" id="PTHR38406:SF1">
    <property type="entry name" value="TRANSCRIPTIONAL REPRESSOR OPI1"/>
    <property type="match status" value="1"/>
</dbReference>
<accession>A0A0W0F4Y5</accession>
<feature type="compositionally biased region" description="Basic and acidic residues" evidence="1">
    <location>
        <begin position="179"/>
        <end position="190"/>
    </location>
</feature>
<evidence type="ECO:0000256" key="1">
    <source>
        <dbReference type="SAM" id="MobiDB-lite"/>
    </source>
</evidence>
<evidence type="ECO:0000313" key="3">
    <source>
        <dbReference type="Proteomes" id="UP000054988"/>
    </source>
</evidence>
<feature type="compositionally biased region" description="Basic and acidic residues" evidence="1">
    <location>
        <begin position="151"/>
        <end position="162"/>
    </location>
</feature>
<gene>
    <name evidence="2" type="ORF">WG66_16054</name>
</gene>
<dbReference type="EMBL" id="LATX01002330">
    <property type="protein sequence ID" value="KTB31374.1"/>
    <property type="molecule type" value="Genomic_DNA"/>
</dbReference>
<feature type="compositionally biased region" description="Basic and acidic residues" evidence="1">
    <location>
        <begin position="539"/>
        <end position="550"/>
    </location>
</feature>
<dbReference type="eggNOG" id="ENOG502RG16">
    <property type="taxonomic scope" value="Eukaryota"/>
</dbReference>
<sequence length="662" mass="72241">MCKPSDALPSFATLLYDIQLDKYSRRPTSTTSSCSPISPRALDSLSRANFEPREPVDLNQDDSMDRHRHSLCQNYNYGDDPDDEAPEEVRLGKHEKRFREDGTKVGSWLSATSPHMTYSYGHQTATERNILSSSQDERERTSRSATPTSADHYEYHPQDYREPSSSSQMRRRRSPSQPRPEEGSPREGDHQQQTQITQRGRWQTMLVEAGGLSVAFSEESMKKLKYCLNWLQWAIQHIDAQILFLREFTVSLQQQYLEPVQEENDDLSPTTPTASSSTRSRSRRHVRTTSASISEAHHRKLNDVRKDVVHTIRQVVGVVSKYAGEAALPEPARNTVKGFILMLPKKWAEAVRVGGGPGAAGGAGVPSFAASSSTSGGSGERESVTAAASGRAGSDRRAGHLHGDRWRGVSSSASAAASPVSSRTTSPAASPRVHTRPLAYSEDVTRPGSERTMSAGTAMVTAQRILALATESLDMMRGVTGVVKDSLDKAEAWVERLRRVGYHRAVDGTPIGEGPPDSDNIPMEDRRDGPSRSSSSTDLGDHDREHRRYGIDSPPEGMLSPLYLSRRGSMSDKLHSAPPESPYSTHSTLGGPGSVPGTPALPTFSSLALPVPVDAPSPGVGGGMKRMSITEVDTDIIPTKEAKIEDDEKDNVSTVGDMDVDQ</sequence>
<feature type="region of interest" description="Disordered" evidence="1">
    <location>
        <begin position="93"/>
        <end position="201"/>
    </location>
</feature>
<feature type="region of interest" description="Disordered" evidence="1">
    <location>
        <begin position="260"/>
        <end position="299"/>
    </location>
</feature>
<feature type="compositionally biased region" description="Polar residues" evidence="1">
    <location>
        <begin position="191"/>
        <end position="201"/>
    </location>
</feature>
<feature type="compositionally biased region" description="Basic and acidic residues" evidence="1">
    <location>
        <begin position="393"/>
        <end position="407"/>
    </location>
</feature>
<dbReference type="GO" id="GO:0003714">
    <property type="term" value="F:transcription corepressor activity"/>
    <property type="evidence" value="ECO:0007669"/>
    <property type="project" value="InterPro"/>
</dbReference>
<dbReference type="Pfam" id="PF08618">
    <property type="entry name" value="Opi1"/>
    <property type="match status" value="1"/>
</dbReference>
<dbReference type="GO" id="GO:0006357">
    <property type="term" value="P:regulation of transcription by RNA polymerase II"/>
    <property type="evidence" value="ECO:0007669"/>
    <property type="project" value="TreeGrafter"/>
</dbReference>